<keyword evidence="3" id="KW-1185">Reference proteome</keyword>
<name>A0ABQ3W7V3_9LACO</name>
<dbReference type="PANTHER" id="PTHR15020">
    <property type="entry name" value="FLAVIN REDUCTASE-RELATED"/>
    <property type="match status" value="1"/>
</dbReference>
<accession>A0ABQ3W7V3</accession>
<organism evidence="2 3">
    <name type="scientific">Lactobacillus nasalidis</name>
    <dbReference type="NCBI Taxonomy" id="2797258"/>
    <lineage>
        <taxon>Bacteria</taxon>
        <taxon>Bacillati</taxon>
        <taxon>Bacillota</taxon>
        <taxon>Bacilli</taxon>
        <taxon>Lactobacillales</taxon>
        <taxon>Lactobacillaceae</taxon>
        <taxon>Lactobacillus</taxon>
    </lineage>
</organism>
<comment type="caution">
    <text evidence="2">The sequence shown here is derived from an EMBL/GenBank/DDBJ whole genome shotgun (WGS) entry which is preliminary data.</text>
</comment>
<reference evidence="3" key="1">
    <citation type="submission" date="2021-01" db="EMBL/GenBank/DDBJ databases">
        <title>Draft genome sequence of Nasalis larvatus strain YZ03.</title>
        <authorList>
            <person name="Suzuki-Hashido N."/>
            <person name="Tsuchida S."/>
            <person name="Hayakawa T."/>
        </authorList>
    </citation>
    <scope>NUCLEOTIDE SEQUENCE [LARGE SCALE GENOMIC DNA]</scope>
    <source>
        <strain evidence="3">YZ03</strain>
    </source>
</reference>
<dbReference type="EMBL" id="BOCI01000409">
    <property type="protein sequence ID" value="GHW01722.1"/>
    <property type="molecule type" value="Genomic_DNA"/>
</dbReference>
<feature type="domain" description="NAD(P)-binding" evidence="1">
    <location>
        <begin position="7"/>
        <end position="188"/>
    </location>
</feature>
<dbReference type="PANTHER" id="PTHR15020:SF50">
    <property type="entry name" value="UPF0659 PROTEIN YMR090W"/>
    <property type="match status" value="1"/>
</dbReference>
<dbReference type="SUPFAM" id="SSF51735">
    <property type="entry name" value="NAD(P)-binding Rossmann-fold domains"/>
    <property type="match status" value="1"/>
</dbReference>
<dbReference type="Gene3D" id="3.40.50.720">
    <property type="entry name" value="NAD(P)-binding Rossmann-like Domain"/>
    <property type="match status" value="1"/>
</dbReference>
<dbReference type="InterPro" id="IPR016040">
    <property type="entry name" value="NAD(P)-bd_dom"/>
</dbReference>
<dbReference type="Pfam" id="PF13460">
    <property type="entry name" value="NAD_binding_10"/>
    <property type="match status" value="1"/>
</dbReference>
<evidence type="ECO:0000259" key="1">
    <source>
        <dbReference type="Pfam" id="PF13460"/>
    </source>
</evidence>
<protein>
    <submittedName>
        <fullName evidence="2">Oxidoreductase</fullName>
    </submittedName>
</protein>
<evidence type="ECO:0000313" key="3">
    <source>
        <dbReference type="Proteomes" id="UP000616547"/>
    </source>
</evidence>
<evidence type="ECO:0000313" key="2">
    <source>
        <dbReference type="EMBL" id="GHW01722.1"/>
    </source>
</evidence>
<sequence length="212" mass="22887">MKVFIAGGSGRVAAAVIENLVKEGHEVYAGSRHKDSIVKLPGVTAFTLDLHESVSDLASQVKGMDAVYFLAGSRGKDLLQTDAFGAVKLMQASEKAGVKRYIQLSSIFATEPDKWQEEPSLSGIIDYDIAKFFSDEWLINNTNLDYTIVAPGVLEEKPATDKIQLNPEHSGPNPIPDVAAVLAGVLDKKNTYKKLIKMIGGDTPIDDAIAEI</sequence>
<proteinExistence type="predicted"/>
<dbReference type="InterPro" id="IPR036291">
    <property type="entry name" value="NAD(P)-bd_dom_sf"/>
</dbReference>
<dbReference type="RefSeq" id="WP_201330806.1">
    <property type="nucleotide sequence ID" value="NZ_BOCG01000517.1"/>
</dbReference>
<gene>
    <name evidence="2" type="ORF">lacNasYZ03_14090</name>
</gene>
<dbReference type="Proteomes" id="UP000616547">
    <property type="component" value="Unassembled WGS sequence"/>
</dbReference>